<name>A0AAN4YGL7_ASPOZ</name>
<evidence type="ECO:0000313" key="3">
    <source>
        <dbReference type="Proteomes" id="UP001165205"/>
    </source>
</evidence>
<accession>A0AAN4YGL7</accession>
<dbReference type="EMBL" id="BSYA01000061">
    <property type="protein sequence ID" value="GMG29739.1"/>
    <property type="molecule type" value="Genomic_DNA"/>
</dbReference>
<evidence type="ECO:0000256" key="1">
    <source>
        <dbReference type="SAM" id="MobiDB-lite"/>
    </source>
</evidence>
<sequence>MASQAKDSQVESSSPSLTVTEKQAGDIVPINHTGDETSCRPTNQELKELVHVADNVPYPVWLVILVGSAERFVFYGASTCLQNYLQNSPNDLVPGALGMGQSNATAVNYAFMVLVNFAPVPLAVVADGWLGRYKLILLSTV</sequence>
<evidence type="ECO:0000313" key="2">
    <source>
        <dbReference type="EMBL" id="GMG29739.1"/>
    </source>
</evidence>
<dbReference type="InterPro" id="IPR036259">
    <property type="entry name" value="MFS_trans_sf"/>
</dbReference>
<proteinExistence type="predicted"/>
<comment type="caution">
    <text evidence="2">The sequence shown here is derived from an EMBL/GenBank/DDBJ whole genome shotgun (WGS) entry which is preliminary data.</text>
</comment>
<feature type="region of interest" description="Disordered" evidence="1">
    <location>
        <begin position="1"/>
        <end position="37"/>
    </location>
</feature>
<dbReference type="Proteomes" id="UP001165205">
    <property type="component" value="Unassembled WGS sequence"/>
</dbReference>
<gene>
    <name evidence="2" type="ORF">Aory04_000595100</name>
</gene>
<organism evidence="2 3">
    <name type="scientific">Aspergillus oryzae</name>
    <name type="common">Yellow koji mold</name>
    <dbReference type="NCBI Taxonomy" id="5062"/>
    <lineage>
        <taxon>Eukaryota</taxon>
        <taxon>Fungi</taxon>
        <taxon>Dikarya</taxon>
        <taxon>Ascomycota</taxon>
        <taxon>Pezizomycotina</taxon>
        <taxon>Eurotiomycetes</taxon>
        <taxon>Eurotiomycetidae</taxon>
        <taxon>Eurotiales</taxon>
        <taxon>Aspergillaceae</taxon>
        <taxon>Aspergillus</taxon>
        <taxon>Aspergillus subgen. Circumdati</taxon>
    </lineage>
</organism>
<reference evidence="2" key="1">
    <citation type="submission" date="2023-04" db="EMBL/GenBank/DDBJ databases">
        <title>Aspergillus oryzae NBRC 4228.</title>
        <authorList>
            <person name="Ichikawa N."/>
            <person name="Sato H."/>
            <person name="Tonouchi N."/>
        </authorList>
    </citation>
    <scope>NUCLEOTIDE SEQUENCE</scope>
    <source>
        <strain evidence="2">NBRC 4228</strain>
    </source>
</reference>
<dbReference type="Gene3D" id="1.20.1250.20">
    <property type="entry name" value="MFS general substrate transporter like domains"/>
    <property type="match status" value="1"/>
</dbReference>
<protein>
    <submittedName>
        <fullName evidence="2">Unnamed protein product</fullName>
    </submittedName>
</protein>
<dbReference type="AlphaFoldDB" id="A0AAN4YGL7"/>
<feature type="compositionally biased region" description="Polar residues" evidence="1">
    <location>
        <begin position="1"/>
        <end position="21"/>
    </location>
</feature>